<protein>
    <submittedName>
        <fullName evidence="1">Uncharacterized protein</fullName>
    </submittedName>
</protein>
<dbReference type="Proteomes" id="UP000011907">
    <property type="component" value="Unassembled WGS sequence"/>
</dbReference>
<dbReference type="EMBL" id="AOFM01000007">
    <property type="protein sequence ID" value="EME74558.1"/>
    <property type="molecule type" value="Genomic_DNA"/>
</dbReference>
<reference evidence="1 2" key="1">
    <citation type="journal article" date="2013" name="Genome Announc.">
        <title>Draft Whole-Genome Sequence of Bacillus sonorensis Strain L12, a Source of Nonribosomal Lipopeptides.</title>
        <authorList>
            <person name="Adimpong D.B."/>
            <person name="Sorensen K.I."/>
            <person name="Nielsen D.S."/>
            <person name="Thorsen L."/>
            <person name="Rasmussen T.B."/>
            <person name="Derkx P.M."/>
            <person name="Jespersen L."/>
        </authorList>
    </citation>
    <scope>NUCLEOTIDE SEQUENCE [LARGE SCALE GENOMIC DNA]</scope>
    <source>
        <strain evidence="1 2">L12</strain>
    </source>
</reference>
<sequence length="58" mass="6628">MGGQDLFTIFFRIVVKSILIVTSVLEENAMKTLDVQALHNAIDQTLEQLKNRPKKSKR</sequence>
<dbReference type="AlphaFoldDB" id="M5P540"/>
<evidence type="ECO:0000313" key="2">
    <source>
        <dbReference type="Proteomes" id="UP000011907"/>
    </source>
</evidence>
<accession>M5P540</accession>
<gene>
    <name evidence="1" type="ORF">BSONL12_12241</name>
</gene>
<comment type="caution">
    <text evidence="1">The sequence shown here is derived from an EMBL/GenBank/DDBJ whole genome shotgun (WGS) entry which is preliminary data.</text>
</comment>
<name>M5P540_9BACI</name>
<organism evidence="1 2">
    <name type="scientific">Bacillus sonorensis L12</name>
    <dbReference type="NCBI Taxonomy" id="1274524"/>
    <lineage>
        <taxon>Bacteria</taxon>
        <taxon>Bacillati</taxon>
        <taxon>Bacillota</taxon>
        <taxon>Bacilli</taxon>
        <taxon>Bacillales</taxon>
        <taxon>Bacillaceae</taxon>
        <taxon>Bacillus</taxon>
    </lineage>
</organism>
<proteinExistence type="predicted"/>
<evidence type="ECO:0000313" key="1">
    <source>
        <dbReference type="EMBL" id="EME74558.1"/>
    </source>
</evidence>
<dbReference type="PATRIC" id="fig|1274524.3.peg.2641"/>